<dbReference type="EMBL" id="FNLC01000001">
    <property type="protein sequence ID" value="SDQ23043.1"/>
    <property type="molecule type" value="Genomic_DNA"/>
</dbReference>
<dbReference type="OrthoDB" id="11959at2157"/>
<evidence type="ECO:0000256" key="2">
    <source>
        <dbReference type="SAM" id="MobiDB-lite"/>
    </source>
</evidence>
<dbReference type="Proteomes" id="UP000198848">
    <property type="component" value="Unassembled WGS sequence"/>
</dbReference>
<evidence type="ECO:0000313" key="4">
    <source>
        <dbReference type="EMBL" id="SDQ23043.1"/>
    </source>
</evidence>
<feature type="compositionally biased region" description="Polar residues" evidence="2">
    <location>
        <begin position="384"/>
        <end position="394"/>
    </location>
</feature>
<dbReference type="GO" id="GO:0046872">
    <property type="term" value="F:metal ion binding"/>
    <property type="evidence" value="ECO:0007669"/>
    <property type="project" value="InterPro"/>
</dbReference>
<keyword evidence="1" id="KW-0067">ATP-binding</keyword>
<accession>A0A1H0Z6I6</accession>
<dbReference type="SUPFAM" id="SSF56059">
    <property type="entry name" value="Glutathione synthetase ATP-binding domain-like"/>
    <property type="match status" value="1"/>
</dbReference>
<keyword evidence="1" id="KW-0547">Nucleotide-binding</keyword>
<reference evidence="5" key="1">
    <citation type="submission" date="2016-10" db="EMBL/GenBank/DDBJ databases">
        <authorList>
            <person name="Varghese N."/>
            <person name="Submissions S."/>
        </authorList>
    </citation>
    <scope>NUCLEOTIDE SEQUENCE [LARGE SCALE GENOMIC DNA]</scope>
    <source>
        <strain evidence="5">DSM 24767</strain>
    </source>
</reference>
<protein>
    <submittedName>
        <fullName evidence="4">Predicted ATP-dependent carboligase, ATP-grasp superfamily</fullName>
    </submittedName>
</protein>
<evidence type="ECO:0000313" key="5">
    <source>
        <dbReference type="Proteomes" id="UP000198848"/>
    </source>
</evidence>
<dbReference type="RefSeq" id="WP_090375894.1">
    <property type="nucleotide sequence ID" value="NZ_FNLC01000001.1"/>
</dbReference>
<organism evidence="4 5">
    <name type="scientific">Natronobacterium texcoconense</name>
    <dbReference type="NCBI Taxonomy" id="1095778"/>
    <lineage>
        <taxon>Archaea</taxon>
        <taxon>Methanobacteriati</taxon>
        <taxon>Methanobacteriota</taxon>
        <taxon>Stenosarchaea group</taxon>
        <taxon>Halobacteria</taxon>
        <taxon>Halobacteriales</taxon>
        <taxon>Natrialbaceae</taxon>
        <taxon>Natronobacterium</taxon>
    </lineage>
</organism>
<dbReference type="Gene3D" id="3.30.470.20">
    <property type="entry name" value="ATP-grasp fold, B domain"/>
    <property type="match status" value="1"/>
</dbReference>
<dbReference type="GO" id="GO:0005524">
    <property type="term" value="F:ATP binding"/>
    <property type="evidence" value="ECO:0007669"/>
    <property type="project" value="UniProtKB-UniRule"/>
</dbReference>
<gene>
    <name evidence="4" type="ORF">SAMN04489842_0153</name>
</gene>
<keyword evidence="5" id="KW-1185">Reference proteome</keyword>
<evidence type="ECO:0000259" key="3">
    <source>
        <dbReference type="PROSITE" id="PS50975"/>
    </source>
</evidence>
<dbReference type="STRING" id="1095778.SAMN04489842_0153"/>
<dbReference type="GO" id="GO:0016874">
    <property type="term" value="F:ligase activity"/>
    <property type="evidence" value="ECO:0007669"/>
    <property type="project" value="UniProtKB-KW"/>
</dbReference>
<feature type="domain" description="ATP-grasp" evidence="3">
    <location>
        <begin position="124"/>
        <end position="312"/>
    </location>
</feature>
<dbReference type="Gene3D" id="3.40.50.20">
    <property type="match status" value="1"/>
</dbReference>
<feature type="region of interest" description="Disordered" evidence="2">
    <location>
        <begin position="380"/>
        <end position="408"/>
    </location>
</feature>
<dbReference type="InterPro" id="IPR011761">
    <property type="entry name" value="ATP-grasp"/>
</dbReference>
<dbReference type="PROSITE" id="PS50975">
    <property type="entry name" value="ATP_GRASP"/>
    <property type="match status" value="1"/>
</dbReference>
<dbReference type="AlphaFoldDB" id="A0A1H0Z6I6"/>
<evidence type="ECO:0000256" key="1">
    <source>
        <dbReference type="PROSITE-ProRule" id="PRU00409"/>
    </source>
</evidence>
<name>A0A1H0Z6I6_NATTX</name>
<keyword evidence="4" id="KW-0436">Ligase</keyword>
<proteinExistence type="predicted"/>
<sequence>MHAVPPTVLLLDGDYDNALAIATELSEDLEATVVGVGTSPHSRLLRSTYCDAGRVLPPPDDPDYPTALLETIERDRPDVVLPVGYDSMAAVQTIRESIPGDVALCLPSRDAFRAAADKEETLRRGQRLGLETPMEYSDVVANLEADGRATPDGVLPFPLFLKARWENGGVTTAPVDDPGEFWKTYDRIASVAPDGEVLVQEYVDGSGSTHACGLLCVDGEVALTMTHEELRSVPRHGGSGTHLRLEPDAAVATAARRLLEEVGWHGVALVEFKRRTDGTPVLMEINPKFWASYALASEFGYRFASTLVADRLDLGHELPVGSPEPRGEMVFPLRELQFAATNRDRETLRESLSTLLSPGASWDLEPTDLGAWLTPPASLLEQLPGTSVPRSSAEQAEKRLPNPTRSRR</sequence>